<evidence type="ECO:0000313" key="2">
    <source>
        <dbReference type="EMBL" id="KAB8239963.1"/>
    </source>
</evidence>
<dbReference type="AlphaFoldDB" id="A0A5N6GHJ0"/>
<organism evidence="2">
    <name type="scientific">Aspergillus flavus</name>
    <dbReference type="NCBI Taxonomy" id="5059"/>
    <lineage>
        <taxon>Eukaryota</taxon>
        <taxon>Fungi</taxon>
        <taxon>Dikarya</taxon>
        <taxon>Ascomycota</taxon>
        <taxon>Pezizomycotina</taxon>
        <taxon>Eurotiomycetes</taxon>
        <taxon>Eurotiomycetidae</taxon>
        <taxon>Eurotiales</taxon>
        <taxon>Aspergillaceae</taxon>
        <taxon>Aspergillus</taxon>
        <taxon>Aspergillus subgen. Circumdati</taxon>
    </lineage>
</organism>
<sequence>PQPRGRQPAGAAQLIQKTWALTEALSCYPVGDAWKVQMDEIQRAINDIRKDTNELTARAEDPLRTFANAARGPCHYQSNHNSASSAPARPADLDRDRAVTVKVGDPAMARNLRRLTNEDLVKRAEKHRA</sequence>
<proteinExistence type="predicted"/>
<dbReference type="EMBL" id="ML734818">
    <property type="protein sequence ID" value="KAB8239963.1"/>
    <property type="molecule type" value="Genomic_DNA"/>
</dbReference>
<feature type="region of interest" description="Disordered" evidence="1">
    <location>
        <begin position="72"/>
        <end position="96"/>
    </location>
</feature>
<dbReference type="VEuPathDB" id="FungiDB:AFLA_012900"/>
<dbReference type="VEuPathDB" id="FungiDB:F9C07_13341"/>
<name>A0A5N6GHJ0_ASPFL</name>
<feature type="non-terminal residue" evidence="2">
    <location>
        <position position="1"/>
    </location>
</feature>
<reference evidence="2" key="1">
    <citation type="submission" date="2019-04" db="EMBL/GenBank/DDBJ databases">
        <title>Friends and foes A comparative genomics study of 23 Aspergillus species from section Flavi.</title>
        <authorList>
            <consortium name="DOE Joint Genome Institute"/>
            <person name="Kjaerbolling I."/>
            <person name="Vesth T."/>
            <person name="Frisvad J.C."/>
            <person name="Nybo J.L."/>
            <person name="Theobald S."/>
            <person name="Kildgaard S."/>
            <person name="Isbrandt T."/>
            <person name="Kuo A."/>
            <person name="Sato A."/>
            <person name="Lyhne E.K."/>
            <person name="Kogle M.E."/>
            <person name="Wiebenga A."/>
            <person name="Kun R.S."/>
            <person name="Lubbers R.J."/>
            <person name="Makela M.R."/>
            <person name="Barry K."/>
            <person name="Chovatia M."/>
            <person name="Clum A."/>
            <person name="Daum C."/>
            <person name="Haridas S."/>
            <person name="He G."/>
            <person name="LaButti K."/>
            <person name="Lipzen A."/>
            <person name="Mondo S."/>
            <person name="Riley R."/>
            <person name="Salamov A."/>
            <person name="Simmons B.A."/>
            <person name="Magnuson J.K."/>
            <person name="Henrissat B."/>
            <person name="Mortensen U.H."/>
            <person name="Larsen T.O."/>
            <person name="Devries R.P."/>
            <person name="Grigoriev I.V."/>
            <person name="Machida M."/>
            <person name="Baker S.E."/>
            <person name="Andersen M.R."/>
        </authorList>
    </citation>
    <scope>NUCLEOTIDE SEQUENCE [LARGE SCALE GENOMIC DNA]</scope>
    <source>
        <strain evidence="2">CBS 121.62</strain>
    </source>
</reference>
<gene>
    <name evidence="2" type="ORF">BDV35DRAFT_399075</name>
</gene>
<evidence type="ECO:0000256" key="1">
    <source>
        <dbReference type="SAM" id="MobiDB-lite"/>
    </source>
</evidence>
<protein>
    <submittedName>
        <fullName evidence="2">Uncharacterized protein</fullName>
    </submittedName>
</protein>
<feature type="compositionally biased region" description="Polar residues" evidence="1">
    <location>
        <begin position="76"/>
        <end position="85"/>
    </location>
</feature>
<accession>A0A5N6GHJ0</accession>
<dbReference type="Proteomes" id="UP000325434">
    <property type="component" value="Unassembled WGS sequence"/>
</dbReference>